<dbReference type="FunFam" id="1.25.40.420:FF:000008">
    <property type="entry name" value="BTB/POZ domain-containing protein POB1"/>
    <property type="match status" value="1"/>
</dbReference>
<feature type="domain" description="BACK" evidence="4">
    <location>
        <begin position="38"/>
        <end position="108"/>
    </location>
</feature>
<dbReference type="GO" id="GO:0005634">
    <property type="term" value="C:nucleus"/>
    <property type="evidence" value="ECO:0000318"/>
    <property type="project" value="GO_Central"/>
</dbReference>
<name>W1NNY4_AMBTC</name>
<gene>
    <name evidence="5" type="ORF">AMTR_s00116p00129050</name>
</gene>
<comment type="function">
    <text evidence="1">May act as a substrate-specific adapter of an E3 ubiquitin-protein ligase complex (CUL3-RBX1-BTB) which mediates the ubiquitination and subsequent proteasomal degradation of target proteins.</text>
</comment>
<dbReference type="PANTHER" id="PTHR46336:SF3">
    <property type="entry name" value="BTB_POZ DOMAIN-CONTAINING PROTEIN POB1"/>
    <property type="match status" value="1"/>
</dbReference>
<organism evidence="5 6">
    <name type="scientific">Amborella trichopoda</name>
    <dbReference type="NCBI Taxonomy" id="13333"/>
    <lineage>
        <taxon>Eukaryota</taxon>
        <taxon>Viridiplantae</taxon>
        <taxon>Streptophyta</taxon>
        <taxon>Embryophyta</taxon>
        <taxon>Tracheophyta</taxon>
        <taxon>Spermatophyta</taxon>
        <taxon>Magnoliopsida</taxon>
        <taxon>Amborellales</taxon>
        <taxon>Amborellaceae</taxon>
        <taxon>Amborella</taxon>
    </lineage>
</organism>
<evidence type="ECO:0000313" key="6">
    <source>
        <dbReference type="Proteomes" id="UP000017836"/>
    </source>
</evidence>
<dbReference type="eggNOG" id="ENOG502QT6M">
    <property type="taxonomic scope" value="Eukaryota"/>
</dbReference>
<comment type="pathway">
    <text evidence="2">Protein modification; protein ubiquitination.</text>
</comment>
<keyword evidence="6" id="KW-1185">Reference proteome</keyword>
<dbReference type="GO" id="GO:0010114">
    <property type="term" value="P:response to red light"/>
    <property type="evidence" value="ECO:0000318"/>
    <property type="project" value="GO_Central"/>
</dbReference>
<evidence type="ECO:0000313" key="5">
    <source>
        <dbReference type="EMBL" id="ERM97791.1"/>
    </source>
</evidence>
<evidence type="ECO:0000256" key="3">
    <source>
        <dbReference type="ARBA" id="ARBA00022786"/>
    </source>
</evidence>
<dbReference type="Gramene" id="ERM97791">
    <property type="protein sequence ID" value="ERM97791"/>
    <property type="gene ID" value="AMTR_s00116p00129050"/>
</dbReference>
<reference evidence="6" key="1">
    <citation type="journal article" date="2013" name="Science">
        <title>The Amborella genome and the evolution of flowering plants.</title>
        <authorList>
            <consortium name="Amborella Genome Project"/>
        </authorList>
    </citation>
    <scope>NUCLEOTIDE SEQUENCE [LARGE SCALE GENOMIC DNA]</scope>
</reference>
<evidence type="ECO:0000256" key="2">
    <source>
        <dbReference type="ARBA" id="ARBA00004906"/>
    </source>
</evidence>
<sequence>MNESNRQVVRRNSYRKRLEGRISGYLHFWGDNIRHRFHDELMALPLSGIEAVLSSDELHVGLEDAVFDFALEWAHANYPNLEERREMLGSHIFPAIRFSHMSTHKLKVVFKCEDIDPSLALKLVARAFFVKAEEAELKHCGTDCTYKRPPLKVIQLVGNHAKCLAFLDLQREECAALFPTGYMKSQLFYLNGNAFYLRVRCIKSEGSSSHSFGLYLGMEDVSDSVVTQYMFASRSKPNKKFKTTPMMKYTFDKGNTCGYGVANLFNTPWTSFIADDSPHFLNGLLHLRAEVTIMTQ</sequence>
<evidence type="ECO:0000256" key="1">
    <source>
        <dbReference type="ARBA" id="ARBA00002668"/>
    </source>
</evidence>
<keyword evidence="3" id="KW-0833">Ubl conjugation pathway</keyword>
<dbReference type="HOGENOM" id="CLU_024600_1_0_1"/>
<dbReference type="InterPro" id="IPR045890">
    <property type="entry name" value="POB1-like"/>
</dbReference>
<proteinExistence type="predicted"/>
<dbReference type="PANTHER" id="PTHR46336">
    <property type="entry name" value="OS02G0260700 PROTEIN"/>
    <property type="match status" value="1"/>
</dbReference>
<dbReference type="Gene3D" id="1.25.40.420">
    <property type="match status" value="1"/>
</dbReference>
<accession>W1NNY4</accession>
<dbReference type="AlphaFoldDB" id="W1NNY4"/>
<dbReference type="STRING" id="13333.W1NNY4"/>
<dbReference type="Pfam" id="PF07707">
    <property type="entry name" value="BACK"/>
    <property type="match status" value="1"/>
</dbReference>
<dbReference type="Proteomes" id="UP000017836">
    <property type="component" value="Unassembled WGS sequence"/>
</dbReference>
<protein>
    <recommendedName>
        <fullName evidence="4">BACK domain-containing protein</fullName>
    </recommendedName>
</protein>
<evidence type="ECO:0000259" key="4">
    <source>
        <dbReference type="Pfam" id="PF07707"/>
    </source>
</evidence>
<dbReference type="SUPFAM" id="SSF49599">
    <property type="entry name" value="TRAF domain-like"/>
    <property type="match status" value="1"/>
</dbReference>
<dbReference type="EMBL" id="KI395851">
    <property type="protein sequence ID" value="ERM97791.1"/>
    <property type="molecule type" value="Genomic_DNA"/>
</dbReference>
<dbReference type="InterPro" id="IPR011705">
    <property type="entry name" value="BACK"/>
</dbReference>